<keyword evidence="1" id="KW-1133">Transmembrane helix</keyword>
<proteinExistence type="predicted"/>
<sequence length="357" mass="37581">MTKDHQHAGMPDSFPADLAADAQAAARTRRIRAQAAVWIVRIDAGRARIDDARLARWCARSPQHGKAFEAALRQWREADALRAPTHAKSAPAGNITKPRTLAAFRRFAFTAPRAAFAAPFAAVIAAIGIGAALYAHAPDYATAPGELRTLALADGTIAKLDADSAIDVRYTPNERSIVLARGRAAFEVRHGDPRRFVVHAGGGEIVDIGTAFQASTPSLNPARTGDVLVTVTQGRVAVRNAAGSREAVAGQSVAFGDGDRAPAMVGVDLFAATAWQRGRMVFTDAPLGDVVAALNRYWNGHFVYVRGSAAALRVSGNFAIGAPARALATLAETLRLQSTQIAGRIVILSAPEAAATQ</sequence>
<reference evidence="4 5" key="1">
    <citation type="submission" date="2018-05" db="EMBL/GenBank/DDBJ databases">
        <title>Genomic Encyclopedia of Type Strains, Phase IV (KMG-V): Genome sequencing to study the core and pangenomes of soil and plant-associated prokaryotes.</title>
        <authorList>
            <person name="Whitman W."/>
        </authorList>
    </citation>
    <scope>NUCLEOTIDE SEQUENCE [LARGE SCALE GENOMIC DNA]</scope>
    <source>
        <strain evidence="4 5">SCZa-39</strain>
    </source>
</reference>
<accession>A0ABX5KTQ4</accession>
<name>A0ABX5KTQ4_9BURK</name>
<dbReference type="InterPro" id="IPR032623">
    <property type="entry name" value="FecR_N"/>
</dbReference>
<keyword evidence="1" id="KW-0812">Transmembrane</keyword>
<protein>
    <submittedName>
        <fullName evidence="4">FecR family protein</fullName>
    </submittedName>
</protein>
<dbReference type="PANTHER" id="PTHR30273:SF2">
    <property type="entry name" value="PROTEIN FECR"/>
    <property type="match status" value="1"/>
</dbReference>
<comment type="caution">
    <text evidence="4">The sequence shown here is derived from an EMBL/GenBank/DDBJ whole genome shotgun (WGS) entry which is preliminary data.</text>
</comment>
<dbReference type="Gene3D" id="3.55.50.30">
    <property type="match status" value="1"/>
</dbReference>
<dbReference type="Pfam" id="PF04773">
    <property type="entry name" value="FecR"/>
    <property type="match status" value="1"/>
</dbReference>
<keyword evidence="1" id="KW-0472">Membrane</keyword>
<feature type="transmembrane region" description="Helical" evidence="1">
    <location>
        <begin position="114"/>
        <end position="135"/>
    </location>
</feature>
<evidence type="ECO:0000313" key="5">
    <source>
        <dbReference type="Proteomes" id="UP000245712"/>
    </source>
</evidence>
<gene>
    <name evidence="4" type="ORF">C7402_105320</name>
</gene>
<organism evidence="4 5">
    <name type="scientific">Paraburkholderia unamae</name>
    <dbReference type="NCBI Taxonomy" id="219649"/>
    <lineage>
        <taxon>Bacteria</taxon>
        <taxon>Pseudomonadati</taxon>
        <taxon>Pseudomonadota</taxon>
        <taxon>Betaproteobacteria</taxon>
        <taxon>Burkholderiales</taxon>
        <taxon>Burkholderiaceae</taxon>
        <taxon>Paraburkholderia</taxon>
    </lineage>
</organism>
<evidence type="ECO:0000259" key="3">
    <source>
        <dbReference type="Pfam" id="PF16220"/>
    </source>
</evidence>
<dbReference type="InterPro" id="IPR012373">
    <property type="entry name" value="Ferrdict_sens_TM"/>
</dbReference>
<dbReference type="PIRSF" id="PIRSF018266">
    <property type="entry name" value="FecR"/>
    <property type="match status" value="1"/>
</dbReference>
<dbReference type="InterPro" id="IPR006860">
    <property type="entry name" value="FecR"/>
</dbReference>
<feature type="domain" description="FecR protein" evidence="2">
    <location>
        <begin position="139"/>
        <end position="236"/>
    </location>
</feature>
<dbReference type="RefSeq" id="WP_165841882.1">
    <property type="nucleotide sequence ID" value="NZ_QEOB01000005.1"/>
</dbReference>
<dbReference type="EMBL" id="QEOB01000005">
    <property type="protein sequence ID" value="PVX84479.1"/>
    <property type="molecule type" value="Genomic_DNA"/>
</dbReference>
<dbReference type="Gene3D" id="2.60.120.1440">
    <property type="match status" value="1"/>
</dbReference>
<dbReference type="PANTHER" id="PTHR30273">
    <property type="entry name" value="PERIPLASMIC SIGNAL SENSOR AND SIGMA FACTOR ACTIVATOR FECR-RELATED"/>
    <property type="match status" value="1"/>
</dbReference>
<feature type="domain" description="FecR N-terminal" evidence="3">
    <location>
        <begin position="34"/>
        <end position="72"/>
    </location>
</feature>
<evidence type="ECO:0000256" key="1">
    <source>
        <dbReference type="SAM" id="Phobius"/>
    </source>
</evidence>
<evidence type="ECO:0000259" key="2">
    <source>
        <dbReference type="Pfam" id="PF04773"/>
    </source>
</evidence>
<keyword evidence="5" id="KW-1185">Reference proteome</keyword>
<dbReference type="Proteomes" id="UP000245712">
    <property type="component" value="Unassembled WGS sequence"/>
</dbReference>
<evidence type="ECO:0000313" key="4">
    <source>
        <dbReference type="EMBL" id="PVX84479.1"/>
    </source>
</evidence>
<dbReference type="Pfam" id="PF16220">
    <property type="entry name" value="DUF4880"/>
    <property type="match status" value="1"/>
</dbReference>